<feature type="binding site" evidence="13">
    <location>
        <position position="244"/>
    </location>
    <ligand>
        <name>Ca(2+)</name>
        <dbReference type="ChEBI" id="CHEBI:29108"/>
    </ligand>
</feature>
<dbReference type="InterPro" id="IPR015377">
    <property type="entry name" value="Fumarylacetoacetase_N"/>
</dbReference>
<dbReference type="Pfam" id="PF09298">
    <property type="entry name" value="FAA_hydrolase_N"/>
    <property type="match status" value="1"/>
</dbReference>
<keyword evidence="8 13" id="KW-0460">Magnesium</keyword>
<keyword evidence="10" id="KW-0585">Phenylalanine catabolism</keyword>
<comment type="caution">
    <text evidence="16">The sequence shown here is derived from an EMBL/GenBank/DDBJ whole genome shotgun (WGS) entry which is preliminary data.</text>
</comment>
<dbReference type="InterPro" id="IPR005959">
    <property type="entry name" value="Fumarylacetoacetase"/>
</dbReference>
<evidence type="ECO:0000256" key="1">
    <source>
        <dbReference type="ARBA" id="ARBA00001913"/>
    </source>
</evidence>
<dbReference type="GO" id="GO:0006559">
    <property type="term" value="P:L-phenylalanine catabolic process"/>
    <property type="evidence" value="ECO:0007669"/>
    <property type="project" value="UniProtKB-UniPathway"/>
</dbReference>
<comment type="cofactor">
    <cofactor evidence="1 13">
        <name>Ca(2+)</name>
        <dbReference type="ChEBI" id="CHEBI:29108"/>
    </cofactor>
</comment>
<protein>
    <recommendedName>
        <fullName evidence="4">fumarylacetoacetase</fullName>
        <ecNumber evidence="4">3.7.1.2</ecNumber>
    </recommendedName>
</protein>
<keyword evidence="7 13" id="KW-0106">Calcium</keyword>
<keyword evidence="5 13" id="KW-0479">Metal-binding</keyword>
<evidence type="ECO:0000256" key="7">
    <source>
        <dbReference type="ARBA" id="ARBA00022837"/>
    </source>
</evidence>
<dbReference type="PANTHER" id="PTHR43069">
    <property type="entry name" value="FUMARYLACETOACETASE"/>
    <property type="match status" value="1"/>
</dbReference>
<evidence type="ECO:0000259" key="15">
    <source>
        <dbReference type="Pfam" id="PF09298"/>
    </source>
</evidence>
<evidence type="ECO:0000256" key="10">
    <source>
        <dbReference type="ARBA" id="ARBA00023232"/>
    </source>
</evidence>
<dbReference type="Pfam" id="PF01557">
    <property type="entry name" value="FAA_hydrolase"/>
    <property type="match status" value="1"/>
</dbReference>
<organism evidence="16 17">
    <name type="scientific">Massilia cellulosiltytica</name>
    <dbReference type="NCBI Taxonomy" id="2683234"/>
    <lineage>
        <taxon>Bacteria</taxon>
        <taxon>Pseudomonadati</taxon>
        <taxon>Pseudomonadota</taxon>
        <taxon>Betaproteobacteria</taxon>
        <taxon>Burkholderiales</taxon>
        <taxon>Oxalobacteraceae</taxon>
        <taxon>Telluria group</taxon>
        <taxon>Massilia</taxon>
    </lineage>
</organism>
<feature type="binding site" evidence="13">
    <location>
        <position position="263"/>
    </location>
    <ligand>
        <name>Mg(2+)</name>
        <dbReference type="ChEBI" id="CHEBI:18420"/>
    </ligand>
</feature>
<feature type="binding site" evidence="13">
    <location>
        <position position="139"/>
    </location>
    <ligand>
        <name>Ca(2+)</name>
        <dbReference type="ChEBI" id="CHEBI:29108"/>
    </ligand>
</feature>
<evidence type="ECO:0000256" key="13">
    <source>
        <dbReference type="PIRSR" id="PIRSR605959-3"/>
    </source>
</evidence>
<dbReference type="SUPFAM" id="SSF56529">
    <property type="entry name" value="FAH"/>
    <property type="match status" value="1"/>
</dbReference>
<feature type="binding site" evidence="12">
    <location>
        <position position="370"/>
    </location>
    <ligand>
        <name>substrate</name>
    </ligand>
</feature>
<feature type="domain" description="Fumarylacetoacetase-like C-terminal" evidence="14">
    <location>
        <begin position="157"/>
        <end position="433"/>
    </location>
</feature>
<dbReference type="InterPro" id="IPR036663">
    <property type="entry name" value="Fumarylacetoacetase_C_sf"/>
</dbReference>
<comment type="cofactor">
    <cofactor evidence="2 13">
        <name>Mg(2+)</name>
        <dbReference type="ChEBI" id="CHEBI:18420"/>
    </cofactor>
</comment>
<dbReference type="NCBIfam" id="TIGR01266">
    <property type="entry name" value="fum_ac_acetase"/>
    <property type="match status" value="1"/>
</dbReference>
<dbReference type="PANTHER" id="PTHR43069:SF2">
    <property type="entry name" value="FUMARYLACETOACETASE"/>
    <property type="match status" value="1"/>
</dbReference>
<dbReference type="EMBL" id="WSES01000005">
    <property type="protein sequence ID" value="MVW61839.1"/>
    <property type="molecule type" value="Genomic_DNA"/>
</dbReference>
<gene>
    <name evidence="16" type="primary">fahA</name>
    <name evidence="16" type="ORF">GPY61_18070</name>
</gene>
<evidence type="ECO:0000313" key="17">
    <source>
        <dbReference type="Proteomes" id="UP000443353"/>
    </source>
</evidence>
<dbReference type="GO" id="GO:0004334">
    <property type="term" value="F:fumarylacetoacetase activity"/>
    <property type="evidence" value="ECO:0007669"/>
    <property type="project" value="UniProtKB-EC"/>
</dbReference>
<keyword evidence="17" id="KW-1185">Reference proteome</keyword>
<dbReference type="Gene3D" id="3.90.850.10">
    <property type="entry name" value="Fumarylacetoacetase-like, C-terminal domain"/>
    <property type="match status" value="1"/>
</dbReference>
<dbReference type="SUPFAM" id="SSF63433">
    <property type="entry name" value="Fumarylacetoacetate hydrolase, FAH, N-terminal domain"/>
    <property type="match status" value="1"/>
</dbReference>
<dbReference type="RefSeq" id="WP_160409642.1">
    <property type="nucleotide sequence ID" value="NZ_WSES01000005.1"/>
</dbReference>
<evidence type="ECO:0000256" key="12">
    <source>
        <dbReference type="PIRSR" id="PIRSR605959-2"/>
    </source>
</evidence>
<evidence type="ECO:0000259" key="14">
    <source>
        <dbReference type="Pfam" id="PF01557"/>
    </source>
</evidence>
<feature type="active site" description="Proton acceptor" evidence="11">
    <location>
        <position position="146"/>
    </location>
</feature>
<dbReference type="InterPro" id="IPR036462">
    <property type="entry name" value="Fumarylacetoacetase_N_sf"/>
</dbReference>
<dbReference type="GO" id="GO:0006572">
    <property type="term" value="P:L-tyrosine catabolic process"/>
    <property type="evidence" value="ECO:0007669"/>
    <property type="project" value="UniProtKB-KW"/>
</dbReference>
<evidence type="ECO:0000256" key="3">
    <source>
        <dbReference type="ARBA" id="ARBA00004782"/>
    </source>
</evidence>
<feature type="binding site" evidence="13">
    <location>
        <position position="267"/>
    </location>
    <ligand>
        <name>Mg(2+)</name>
        <dbReference type="ChEBI" id="CHEBI:18420"/>
    </ligand>
</feature>
<sequence length="446" mass="47481">MAHLNPTHDPARRAWVASANVPDAEFPIQNLPFGVFSDARRTRAGVAIGDEIADLDALLGAGLLDGDAAKAARACADGRLNGLMALGPHYASALRAALSELLRSDGARRARAEAMREHILVPMARATMQLPCAIGDYSDFLTSLHHTERHGRYKGLKDPLPPAFKSLPIAYHGRASSIRVSGTPVRRPLGQYRNPDGAVEYGPAPMLDFELELAAFVGQGNVLGQPIPLGAAADHIFGYCLLNDWSAKSIQWWEQVLGPFLGKSFISSISPWIVTQEALAPFRLPAPARPDGDPAPLPHLTDAGDRAEGGIDIALEAWLSTPSRRAAGEGPLRITSTHLQNLYWTFGQMLAHHASNGCNLRPGDLIGSGTISGADDAARACITELTNAGADPLKVGPEEFRTALEDGDEIVLRARAQRPGAVSIGFGECRGRIEPALSVAAAGRPR</sequence>
<dbReference type="GO" id="GO:1902000">
    <property type="term" value="P:homogentisate catabolic process"/>
    <property type="evidence" value="ECO:0007669"/>
    <property type="project" value="TreeGrafter"/>
</dbReference>
<proteinExistence type="predicted"/>
<reference evidence="16 17" key="1">
    <citation type="submission" date="2019-12" db="EMBL/GenBank/DDBJ databases">
        <authorList>
            <person name="Li C."/>
            <person name="Zhao J."/>
        </authorList>
    </citation>
    <scope>NUCLEOTIDE SEQUENCE [LARGE SCALE GENOMIC DNA]</scope>
    <source>
        <strain evidence="16 17">NEAU-DD11</strain>
    </source>
</reference>
<feature type="domain" description="Fumarylacetoacetase N-terminal" evidence="15">
    <location>
        <begin position="29"/>
        <end position="131"/>
    </location>
</feature>
<feature type="binding site" evidence="13">
    <location>
        <position position="244"/>
    </location>
    <ligand>
        <name>Mg(2+)</name>
        <dbReference type="ChEBI" id="CHEBI:18420"/>
    </ligand>
</feature>
<evidence type="ECO:0000256" key="2">
    <source>
        <dbReference type="ARBA" id="ARBA00001946"/>
    </source>
</evidence>
<dbReference type="AlphaFoldDB" id="A0A7X3G1B8"/>
<evidence type="ECO:0000256" key="8">
    <source>
        <dbReference type="ARBA" id="ARBA00022842"/>
    </source>
</evidence>
<feature type="binding site" evidence="12">
    <location>
        <position position="251"/>
    </location>
    <ligand>
        <name>substrate</name>
    </ligand>
</feature>
<dbReference type="Proteomes" id="UP000443353">
    <property type="component" value="Unassembled WGS sequence"/>
</dbReference>
<keyword evidence="6 16" id="KW-0378">Hydrolase</keyword>
<feature type="binding site" evidence="13">
    <location>
        <position position="212"/>
    </location>
    <ligand>
        <name>Ca(2+)</name>
        <dbReference type="ChEBI" id="CHEBI:29108"/>
    </ligand>
</feature>
<comment type="pathway">
    <text evidence="3">Amino-acid degradation; L-phenylalanine degradation; acetoacetate and fumarate from L-phenylalanine: step 6/6.</text>
</comment>
<evidence type="ECO:0000256" key="6">
    <source>
        <dbReference type="ARBA" id="ARBA00022801"/>
    </source>
</evidence>
<evidence type="ECO:0000256" key="4">
    <source>
        <dbReference type="ARBA" id="ARBA00012094"/>
    </source>
</evidence>
<accession>A0A7X3G1B8</accession>
<evidence type="ECO:0000256" key="11">
    <source>
        <dbReference type="PIRSR" id="PIRSR605959-1"/>
    </source>
</evidence>
<dbReference type="Gene3D" id="2.30.30.230">
    <property type="entry name" value="Fumarylacetoacetase, N-terminal domain"/>
    <property type="match status" value="1"/>
</dbReference>
<evidence type="ECO:0000256" key="5">
    <source>
        <dbReference type="ARBA" id="ARBA00022723"/>
    </source>
</evidence>
<dbReference type="InterPro" id="IPR011234">
    <property type="entry name" value="Fumarylacetoacetase-like_C"/>
</dbReference>
<keyword evidence="9" id="KW-0828">Tyrosine catabolism</keyword>
<evidence type="ECO:0000313" key="16">
    <source>
        <dbReference type="EMBL" id="MVW61839.1"/>
    </source>
</evidence>
<feature type="binding site" evidence="13">
    <location>
        <position position="210"/>
    </location>
    <ligand>
        <name>Ca(2+)</name>
        <dbReference type="ChEBI" id="CHEBI:29108"/>
    </ligand>
</feature>
<dbReference type="UniPathway" id="UPA00139">
    <property type="reaction ID" value="UER00341"/>
</dbReference>
<dbReference type="EC" id="3.7.1.2" evidence="4"/>
<name>A0A7X3G1B8_9BURK</name>
<evidence type="ECO:0000256" key="9">
    <source>
        <dbReference type="ARBA" id="ARBA00022878"/>
    </source>
</evidence>
<dbReference type="GO" id="GO:0046872">
    <property type="term" value="F:metal ion binding"/>
    <property type="evidence" value="ECO:0007669"/>
    <property type="project" value="UniProtKB-KW"/>
</dbReference>